<name>A0A9P8WDY7_9HYPO</name>
<evidence type="ECO:0000256" key="1">
    <source>
        <dbReference type="SAM" id="MobiDB-lite"/>
    </source>
</evidence>
<feature type="region of interest" description="Disordered" evidence="1">
    <location>
        <begin position="141"/>
        <end position="172"/>
    </location>
</feature>
<dbReference type="Proteomes" id="UP000777438">
    <property type="component" value="Unassembled WGS sequence"/>
</dbReference>
<proteinExistence type="predicted"/>
<evidence type="ECO:0000313" key="3">
    <source>
        <dbReference type="Proteomes" id="UP000777438"/>
    </source>
</evidence>
<sequence>MFRPSSPAAKMSMPMQMPTPKSAARRPSRMAAPSHRIPLMKGIKTKSRCRQTHTLTSAHAHNQTNLKRTATRHFLFFGRAISPLCAGATIHTPSHPTSNLSRYVPALLYNCLPLTTSLRREKSWGSPWIIPRSPDDGYSIHSSIRSSVSHSTPSRFPRPKRGPLFRSRRRPDPAILVSNKRAAVLHVPRPFHPHFNTHSRKQ</sequence>
<keyword evidence="3" id="KW-1185">Reference proteome</keyword>
<accession>A0A9P8WDY7</accession>
<comment type="caution">
    <text evidence="2">The sequence shown here is derived from an EMBL/GenBank/DDBJ whole genome shotgun (WGS) entry which is preliminary data.</text>
</comment>
<feature type="region of interest" description="Disordered" evidence="1">
    <location>
        <begin position="1"/>
        <end position="32"/>
    </location>
</feature>
<organism evidence="2 3">
    <name type="scientific">Thelonectria olida</name>
    <dbReference type="NCBI Taxonomy" id="1576542"/>
    <lineage>
        <taxon>Eukaryota</taxon>
        <taxon>Fungi</taxon>
        <taxon>Dikarya</taxon>
        <taxon>Ascomycota</taxon>
        <taxon>Pezizomycotina</taxon>
        <taxon>Sordariomycetes</taxon>
        <taxon>Hypocreomycetidae</taxon>
        <taxon>Hypocreales</taxon>
        <taxon>Nectriaceae</taxon>
        <taxon>Thelonectria</taxon>
    </lineage>
</organism>
<protein>
    <submittedName>
        <fullName evidence="2">Uncharacterized protein</fullName>
    </submittedName>
</protein>
<evidence type="ECO:0000313" key="2">
    <source>
        <dbReference type="EMBL" id="KAH6897239.1"/>
    </source>
</evidence>
<dbReference type="AlphaFoldDB" id="A0A9P8WDY7"/>
<reference evidence="2 3" key="1">
    <citation type="journal article" date="2021" name="Nat. Commun.">
        <title>Genetic determinants of endophytism in the Arabidopsis root mycobiome.</title>
        <authorList>
            <person name="Mesny F."/>
            <person name="Miyauchi S."/>
            <person name="Thiergart T."/>
            <person name="Pickel B."/>
            <person name="Atanasova L."/>
            <person name="Karlsson M."/>
            <person name="Huettel B."/>
            <person name="Barry K.W."/>
            <person name="Haridas S."/>
            <person name="Chen C."/>
            <person name="Bauer D."/>
            <person name="Andreopoulos W."/>
            <person name="Pangilinan J."/>
            <person name="LaButti K."/>
            <person name="Riley R."/>
            <person name="Lipzen A."/>
            <person name="Clum A."/>
            <person name="Drula E."/>
            <person name="Henrissat B."/>
            <person name="Kohler A."/>
            <person name="Grigoriev I.V."/>
            <person name="Martin F.M."/>
            <person name="Hacquard S."/>
        </authorList>
    </citation>
    <scope>NUCLEOTIDE SEQUENCE [LARGE SCALE GENOMIC DNA]</scope>
    <source>
        <strain evidence="2 3">MPI-CAGE-CH-0241</strain>
    </source>
</reference>
<feature type="compositionally biased region" description="Low complexity" evidence="1">
    <location>
        <begin position="141"/>
        <end position="155"/>
    </location>
</feature>
<dbReference type="EMBL" id="JAGPYM010000003">
    <property type="protein sequence ID" value="KAH6897239.1"/>
    <property type="molecule type" value="Genomic_DNA"/>
</dbReference>
<gene>
    <name evidence="2" type="ORF">B0T10DRAFT_180974</name>
</gene>
<feature type="compositionally biased region" description="Basic residues" evidence="1">
    <location>
        <begin position="157"/>
        <end position="169"/>
    </location>
</feature>